<name>A0ABU1IRL6_9BACL</name>
<dbReference type="EMBL" id="JAVDQG010000008">
    <property type="protein sequence ID" value="MDR6227197.1"/>
    <property type="molecule type" value="Genomic_DNA"/>
</dbReference>
<protein>
    <submittedName>
        <fullName evidence="1">Uncharacterized protein</fullName>
    </submittedName>
</protein>
<comment type="caution">
    <text evidence="1">The sequence shown here is derived from an EMBL/GenBank/DDBJ whole genome shotgun (WGS) entry which is preliminary data.</text>
</comment>
<keyword evidence="2" id="KW-1185">Reference proteome</keyword>
<gene>
    <name evidence="1" type="ORF">JOE21_003212</name>
</gene>
<sequence>MTIHHVPGHPLYGKTALESMLQHLTRQLRFGGKADFLRNPGFPATGRFFCPAFG</sequence>
<dbReference type="Proteomes" id="UP001185012">
    <property type="component" value="Unassembled WGS sequence"/>
</dbReference>
<reference evidence="1 2" key="1">
    <citation type="submission" date="2023-07" db="EMBL/GenBank/DDBJ databases">
        <title>Genomic Encyclopedia of Type Strains, Phase IV (KMG-IV): sequencing the most valuable type-strain genomes for metagenomic binning, comparative biology and taxonomic classification.</title>
        <authorList>
            <person name="Goeker M."/>
        </authorList>
    </citation>
    <scope>NUCLEOTIDE SEQUENCE [LARGE SCALE GENOMIC DNA]</scope>
    <source>
        <strain evidence="1 2">DSM 45903</strain>
    </source>
</reference>
<accession>A0ABU1IRL6</accession>
<proteinExistence type="predicted"/>
<evidence type="ECO:0000313" key="1">
    <source>
        <dbReference type="EMBL" id="MDR6227197.1"/>
    </source>
</evidence>
<organism evidence="1 2">
    <name type="scientific">Desmospora profundinema</name>
    <dbReference type="NCBI Taxonomy" id="1571184"/>
    <lineage>
        <taxon>Bacteria</taxon>
        <taxon>Bacillati</taxon>
        <taxon>Bacillota</taxon>
        <taxon>Bacilli</taxon>
        <taxon>Bacillales</taxon>
        <taxon>Thermoactinomycetaceae</taxon>
        <taxon>Desmospora</taxon>
    </lineage>
</organism>
<evidence type="ECO:0000313" key="2">
    <source>
        <dbReference type="Proteomes" id="UP001185012"/>
    </source>
</evidence>